<organism evidence="1 2">
    <name type="scientific">Vibrio quintilis</name>
    <dbReference type="NCBI Taxonomy" id="1117707"/>
    <lineage>
        <taxon>Bacteria</taxon>
        <taxon>Pseudomonadati</taxon>
        <taxon>Pseudomonadota</taxon>
        <taxon>Gammaproteobacteria</taxon>
        <taxon>Vibrionales</taxon>
        <taxon>Vibrionaceae</taxon>
        <taxon>Vibrio</taxon>
    </lineage>
</organism>
<evidence type="ECO:0008006" key="3">
    <source>
        <dbReference type="Google" id="ProtNLM"/>
    </source>
</evidence>
<evidence type="ECO:0000313" key="2">
    <source>
        <dbReference type="Proteomes" id="UP000184600"/>
    </source>
</evidence>
<sequence>MNLKTTLIAVCSAFVISGCVKNINELQTTASKETISLAKERLKNIREIKITENGVIYFRVYIPNNQYWVRHKIEEYSTQIACGQLRWFVDHGMTVRVAFQGTKGITNDYNQERCQVIMPVNHPSDTKPS</sequence>
<reference evidence="2" key="1">
    <citation type="submission" date="2016-12" db="EMBL/GenBank/DDBJ databases">
        <authorList>
            <person name="Rodrigo-Torres L."/>
            <person name="Arahal R.D."/>
            <person name="Lucena T."/>
        </authorList>
    </citation>
    <scope>NUCLEOTIDE SEQUENCE [LARGE SCALE GENOMIC DNA]</scope>
</reference>
<evidence type="ECO:0000313" key="1">
    <source>
        <dbReference type="EMBL" id="SHO57441.1"/>
    </source>
</evidence>
<proteinExistence type="predicted"/>
<gene>
    <name evidence="1" type="ORF">VQ7734_03210</name>
</gene>
<protein>
    <recommendedName>
        <fullName evidence="3">Lipoprotein</fullName>
    </recommendedName>
</protein>
<dbReference type="RefSeq" id="WP_073584376.1">
    <property type="nucleotide sequence ID" value="NZ_AP024898.1"/>
</dbReference>
<dbReference type="Proteomes" id="UP000184600">
    <property type="component" value="Unassembled WGS sequence"/>
</dbReference>
<keyword evidence="2" id="KW-1185">Reference proteome</keyword>
<dbReference type="EMBL" id="FRFG01000040">
    <property type="protein sequence ID" value="SHO57441.1"/>
    <property type="molecule type" value="Genomic_DNA"/>
</dbReference>
<name>A0A1M7YXS2_9VIBR</name>
<accession>A0A1M7YXS2</accession>
<dbReference type="AlphaFoldDB" id="A0A1M7YXS2"/>
<dbReference type="OrthoDB" id="5889934at2"/>
<dbReference type="PROSITE" id="PS51257">
    <property type="entry name" value="PROKAR_LIPOPROTEIN"/>
    <property type="match status" value="1"/>
</dbReference>